<evidence type="ECO:0000256" key="1">
    <source>
        <dbReference type="SAM" id="MobiDB-lite"/>
    </source>
</evidence>
<dbReference type="EMBL" id="CAADRP010000080">
    <property type="protein sequence ID" value="VFU22679.1"/>
    <property type="molecule type" value="Genomic_DNA"/>
</dbReference>
<gene>
    <name evidence="2" type="ORF">SVIM_LOCUS26620</name>
</gene>
<organism evidence="2">
    <name type="scientific">Salix viminalis</name>
    <name type="common">Common osier</name>
    <name type="synonym">Basket willow</name>
    <dbReference type="NCBI Taxonomy" id="40686"/>
    <lineage>
        <taxon>Eukaryota</taxon>
        <taxon>Viridiplantae</taxon>
        <taxon>Streptophyta</taxon>
        <taxon>Embryophyta</taxon>
        <taxon>Tracheophyta</taxon>
        <taxon>Spermatophyta</taxon>
        <taxon>Magnoliopsida</taxon>
        <taxon>eudicotyledons</taxon>
        <taxon>Gunneridae</taxon>
        <taxon>Pentapetalae</taxon>
        <taxon>rosids</taxon>
        <taxon>fabids</taxon>
        <taxon>Malpighiales</taxon>
        <taxon>Salicaceae</taxon>
        <taxon>Saliceae</taxon>
        <taxon>Salix</taxon>
    </lineage>
</organism>
<accession>A0A6N2K3I5</accession>
<protein>
    <submittedName>
        <fullName evidence="2">Uncharacterized protein</fullName>
    </submittedName>
</protein>
<feature type="region of interest" description="Disordered" evidence="1">
    <location>
        <begin position="19"/>
        <end position="42"/>
    </location>
</feature>
<reference evidence="2" key="1">
    <citation type="submission" date="2019-03" db="EMBL/GenBank/DDBJ databases">
        <authorList>
            <person name="Mank J."/>
            <person name="Almeida P."/>
        </authorList>
    </citation>
    <scope>NUCLEOTIDE SEQUENCE</scope>
    <source>
        <strain evidence="2">78183</strain>
    </source>
</reference>
<evidence type="ECO:0000313" key="2">
    <source>
        <dbReference type="EMBL" id="VFU22679.1"/>
    </source>
</evidence>
<name>A0A6N2K3I5_SALVM</name>
<sequence length="118" mass="13426">MSFLLRNYLSKLKRKRIVLEPNENQKSSSSKHGNNRPWGAKVIPHQQSTPSWPATPVILLHILAQFVIIVSFQASIVIKLVEELHCLFWIQPINNDSTTGEYIHIFGSVDEAVQEHGI</sequence>
<feature type="compositionally biased region" description="Polar residues" evidence="1">
    <location>
        <begin position="22"/>
        <end position="32"/>
    </location>
</feature>
<proteinExistence type="predicted"/>
<dbReference type="AlphaFoldDB" id="A0A6N2K3I5"/>